<dbReference type="Pfam" id="PF05693">
    <property type="entry name" value="Glycogen_syn"/>
    <property type="match status" value="1"/>
</dbReference>
<keyword evidence="11" id="KW-1185">Reference proteome</keyword>
<dbReference type="OrthoDB" id="6335297at2759"/>
<evidence type="ECO:0000313" key="9">
    <source>
        <dbReference type="EMBL" id="EST47186.1"/>
    </source>
</evidence>
<dbReference type="GO" id="GO:0005978">
    <property type="term" value="P:glycogen biosynthetic process"/>
    <property type="evidence" value="ECO:0007669"/>
    <property type="project" value="UniProtKB-UniPathway"/>
</dbReference>
<dbReference type="EC" id="2.4.1.11" evidence="7"/>
<accession>V6LU30</accession>
<comment type="function">
    <text evidence="7">Transfers the glycosyl residue from UDP-Glc to the non-reducing end of alpha-1,4-glucan.</text>
</comment>
<dbReference type="VEuPathDB" id="GiardiaDB:SS50377_23317"/>
<dbReference type="SUPFAM" id="SSF53756">
    <property type="entry name" value="UDP-Glycosyltransferase/glycogen phosphorylase"/>
    <property type="match status" value="1"/>
</dbReference>
<evidence type="ECO:0000313" key="11">
    <source>
        <dbReference type="Proteomes" id="UP000018208"/>
    </source>
</evidence>
<dbReference type="PANTHER" id="PTHR10176:SF3">
    <property type="entry name" value="GLYCOGEN [STARCH] SYNTHASE"/>
    <property type="match status" value="1"/>
</dbReference>
<reference evidence="10" key="2">
    <citation type="submission" date="2020-12" db="EMBL/GenBank/DDBJ databases">
        <title>New Spironucleus salmonicida genome in near-complete chromosomes.</title>
        <authorList>
            <person name="Xu F."/>
            <person name="Kurt Z."/>
            <person name="Jimenez-Gonzalez A."/>
            <person name="Astvaldsson A."/>
            <person name="Andersson J.O."/>
            <person name="Svard S.G."/>
        </authorList>
    </citation>
    <scope>NUCLEOTIDE SEQUENCE</scope>
    <source>
        <strain evidence="10">ATCC 50377</strain>
    </source>
</reference>
<dbReference type="Gene3D" id="6.10.260.10">
    <property type="match status" value="1"/>
</dbReference>
<dbReference type="AlphaFoldDB" id="V6LU30"/>
<dbReference type="EMBL" id="KI546046">
    <property type="protein sequence ID" value="EST47186.1"/>
    <property type="molecule type" value="Genomic_DNA"/>
</dbReference>
<reference evidence="9 10" key="1">
    <citation type="journal article" date="2014" name="PLoS Genet.">
        <title>The Genome of Spironucleus salmonicida Highlights a Fish Pathogen Adapted to Fluctuating Environments.</title>
        <authorList>
            <person name="Xu F."/>
            <person name="Jerlstrom-Hultqvist J."/>
            <person name="Einarsson E."/>
            <person name="Astvaldsson A."/>
            <person name="Svard S.G."/>
            <person name="Andersson J.O."/>
        </authorList>
    </citation>
    <scope>NUCLEOTIDE SEQUENCE</scope>
    <source>
        <strain evidence="10">ATCC 50377</strain>
    </source>
</reference>
<dbReference type="EMBL" id="AUWU02000003">
    <property type="protein sequence ID" value="KAH0575677.1"/>
    <property type="molecule type" value="Genomic_DNA"/>
</dbReference>
<sequence length="655" mass="75631">MDLSKFILEVSHDVIFDINYNIHRTLKTKAQEIVSLLGDHYLMIGFYKDQLDVKCSNQFINKREHYWDQLLLNFENIFKLPHQSVLYGHWISANMAPVIMLPQADTSLLDIVQKQLNIIMNNQIKFDDTEVVSSALSWAFCSFFALYHCKNAEKVIIHYHDWQSGLFQLLFQSQTSAFSIVNHSISAFDKNRVKFMYTIHESCLGKQYQKNNSLDPSLEAKKAGVYKELIIEKQLITTTNLFTAITQSLTAECDKIYGKRPEIYLYTGIDSLAQKGELDDTQLNFTHKFTKQQIMKFVKTAFYGQVNLDRTSIVFTAGKDYENDGFELFIDAIALLNKQVKDPQFIEQYPQLKGRSVICLILHEAKHKGLNIEMLRKTSLMKEAEEQLAKVKKQIHANLIRSICKTNKTSFNDIKMKDLCDNKELLLIQNIQQSLATLRANAPIVTHEIEDTHPLLKKLQQAGINNAIDDYAKIIWIPEKLTTTSVIGLDFKEFVRGAHIGVFAGLYKPFSYKVPECICNGTASIVSSTQGFGSFIQNLDVTKSESQKQIESQLHSQSVPSLQQAMLMNVSQEDFQKMKSQKWLNCHYGVQVLDRQNLTKVQQTQQLYEIIIDYLKLNMYERIQLRNTMTRNSHEIDWKIMIKDYVKAYDFASMK</sequence>
<evidence type="ECO:0000256" key="7">
    <source>
        <dbReference type="RuleBase" id="RU363104"/>
    </source>
</evidence>
<dbReference type="GO" id="GO:0004373">
    <property type="term" value="F:alpha-1,4-glucan glucosyltransferase (UDP-glucose donor) activity"/>
    <property type="evidence" value="ECO:0007669"/>
    <property type="project" value="UniProtKB-EC"/>
</dbReference>
<comment type="similarity">
    <text evidence="2 7">Belongs to the glycosyltransferase 3 family.</text>
</comment>
<comment type="pathway">
    <text evidence="1 7">Glycan biosynthesis; glycogen biosynthesis.</text>
</comment>
<keyword evidence="8" id="KW-0175">Coiled coil</keyword>
<protein>
    <recommendedName>
        <fullName evidence="7">Glycogen [starch] synthase</fullName>
        <ecNumber evidence="7">2.4.1.11</ecNumber>
    </recommendedName>
</protein>
<name>V6LU30_9EUKA</name>
<dbReference type="InterPro" id="IPR008631">
    <property type="entry name" value="Glycogen_synth"/>
</dbReference>
<dbReference type="Gene3D" id="3.40.50.2000">
    <property type="entry name" value="Glycogen Phosphorylase B"/>
    <property type="match status" value="2"/>
</dbReference>
<feature type="coiled-coil region" evidence="8">
    <location>
        <begin position="374"/>
        <end position="401"/>
    </location>
</feature>
<evidence type="ECO:0000256" key="6">
    <source>
        <dbReference type="ARBA" id="ARBA00047345"/>
    </source>
</evidence>
<dbReference type="Proteomes" id="UP000018208">
    <property type="component" value="Unassembled WGS sequence"/>
</dbReference>
<evidence type="ECO:0000256" key="8">
    <source>
        <dbReference type="SAM" id="Coils"/>
    </source>
</evidence>
<keyword evidence="3 7" id="KW-0328">Glycosyltransferase</keyword>
<evidence type="ECO:0000256" key="1">
    <source>
        <dbReference type="ARBA" id="ARBA00004964"/>
    </source>
</evidence>
<dbReference type="GO" id="GO:0005737">
    <property type="term" value="C:cytoplasm"/>
    <property type="evidence" value="ECO:0007669"/>
    <property type="project" value="TreeGrafter"/>
</dbReference>
<keyword evidence="5 7" id="KW-0320">Glycogen biosynthesis</keyword>
<evidence type="ECO:0000256" key="4">
    <source>
        <dbReference type="ARBA" id="ARBA00022679"/>
    </source>
</evidence>
<dbReference type="PANTHER" id="PTHR10176">
    <property type="entry name" value="GLYCOGEN SYNTHASE"/>
    <property type="match status" value="1"/>
</dbReference>
<keyword evidence="4 7" id="KW-0808">Transferase</keyword>
<organism evidence="9">
    <name type="scientific">Spironucleus salmonicida</name>
    <dbReference type="NCBI Taxonomy" id="348837"/>
    <lineage>
        <taxon>Eukaryota</taxon>
        <taxon>Metamonada</taxon>
        <taxon>Diplomonadida</taxon>
        <taxon>Hexamitidae</taxon>
        <taxon>Hexamitinae</taxon>
        <taxon>Spironucleus</taxon>
    </lineage>
</organism>
<dbReference type="UniPathway" id="UPA00164"/>
<evidence type="ECO:0000256" key="5">
    <source>
        <dbReference type="ARBA" id="ARBA00023056"/>
    </source>
</evidence>
<evidence type="ECO:0000256" key="2">
    <source>
        <dbReference type="ARBA" id="ARBA00010686"/>
    </source>
</evidence>
<comment type="catalytic activity">
    <reaction evidence="6">
        <text>[(1-&gt;4)-alpha-D-glucosyl](n) + UDP-alpha-D-glucose = [(1-&gt;4)-alpha-D-glucosyl](n+1) + UDP + H(+)</text>
        <dbReference type="Rhea" id="RHEA:18549"/>
        <dbReference type="Rhea" id="RHEA-COMP:9584"/>
        <dbReference type="Rhea" id="RHEA-COMP:9587"/>
        <dbReference type="ChEBI" id="CHEBI:15378"/>
        <dbReference type="ChEBI" id="CHEBI:15444"/>
        <dbReference type="ChEBI" id="CHEBI:58223"/>
        <dbReference type="ChEBI" id="CHEBI:58885"/>
        <dbReference type="EC" id="2.4.1.11"/>
    </reaction>
    <physiologicalReaction direction="left-to-right" evidence="6">
        <dbReference type="Rhea" id="RHEA:18550"/>
    </physiologicalReaction>
</comment>
<proteinExistence type="inferred from homology"/>
<gene>
    <name evidence="9" type="ORF">SS50377_12697</name>
    <name evidence="10" type="ORF">SS50377_23317</name>
</gene>
<evidence type="ECO:0000256" key="3">
    <source>
        <dbReference type="ARBA" id="ARBA00022676"/>
    </source>
</evidence>
<evidence type="ECO:0000313" key="10">
    <source>
        <dbReference type="EMBL" id="KAH0575677.1"/>
    </source>
</evidence>